<dbReference type="GO" id="GO:0043565">
    <property type="term" value="F:sequence-specific DNA binding"/>
    <property type="evidence" value="ECO:0007669"/>
    <property type="project" value="InterPro"/>
</dbReference>
<proteinExistence type="predicted"/>
<keyword evidence="1" id="KW-0805">Transcription regulation</keyword>
<dbReference type="RefSeq" id="WP_246563876.1">
    <property type="nucleotide sequence ID" value="NZ_BOSE01000011.1"/>
</dbReference>
<reference evidence="5" key="1">
    <citation type="submission" date="2021-03" db="EMBL/GenBank/DDBJ databases">
        <title>Antimicrobial resistance genes in bacteria isolated from Japanese honey, and their potential for conferring macrolide and lincosamide resistance in the American foulbrood pathogen Paenibacillus larvae.</title>
        <authorList>
            <person name="Okamoto M."/>
            <person name="Kumagai M."/>
            <person name="Kanamori H."/>
            <person name="Takamatsu D."/>
        </authorList>
    </citation>
    <scope>NUCLEOTIDE SEQUENCE</scope>
    <source>
        <strain evidence="5">J40TS1</strain>
    </source>
</reference>
<dbReference type="SMART" id="SM00342">
    <property type="entry name" value="HTH_ARAC"/>
    <property type="match status" value="1"/>
</dbReference>
<dbReference type="SUPFAM" id="SSF46689">
    <property type="entry name" value="Homeodomain-like"/>
    <property type="match status" value="2"/>
</dbReference>
<dbReference type="PRINTS" id="PR00032">
    <property type="entry name" value="HTHARAC"/>
</dbReference>
<keyword evidence="3" id="KW-0804">Transcription</keyword>
<dbReference type="InterPro" id="IPR018062">
    <property type="entry name" value="HTH_AraC-typ_CS"/>
</dbReference>
<dbReference type="Pfam" id="PF12833">
    <property type="entry name" value="HTH_18"/>
    <property type="match status" value="1"/>
</dbReference>
<dbReference type="InterPro" id="IPR020449">
    <property type="entry name" value="Tscrpt_reg_AraC-type_HTH"/>
</dbReference>
<evidence type="ECO:0000313" key="5">
    <source>
        <dbReference type="EMBL" id="GIP18852.1"/>
    </source>
</evidence>
<evidence type="ECO:0000256" key="2">
    <source>
        <dbReference type="ARBA" id="ARBA00023125"/>
    </source>
</evidence>
<evidence type="ECO:0000313" key="6">
    <source>
        <dbReference type="Proteomes" id="UP000683139"/>
    </source>
</evidence>
<dbReference type="SUPFAM" id="SSF51215">
    <property type="entry name" value="Regulatory protein AraC"/>
    <property type="match status" value="1"/>
</dbReference>
<evidence type="ECO:0000259" key="4">
    <source>
        <dbReference type="PROSITE" id="PS01124"/>
    </source>
</evidence>
<keyword evidence="2" id="KW-0238">DNA-binding</keyword>
<dbReference type="PANTHER" id="PTHR43280">
    <property type="entry name" value="ARAC-FAMILY TRANSCRIPTIONAL REGULATOR"/>
    <property type="match status" value="1"/>
</dbReference>
<evidence type="ECO:0000256" key="1">
    <source>
        <dbReference type="ARBA" id="ARBA00023015"/>
    </source>
</evidence>
<keyword evidence="6" id="KW-1185">Reference proteome</keyword>
<dbReference type="InterPro" id="IPR014710">
    <property type="entry name" value="RmlC-like_jellyroll"/>
</dbReference>
<dbReference type="EMBL" id="BOSE01000011">
    <property type="protein sequence ID" value="GIP18852.1"/>
    <property type="molecule type" value="Genomic_DNA"/>
</dbReference>
<comment type="caution">
    <text evidence="5">The sequence shown here is derived from an EMBL/GenBank/DDBJ whole genome shotgun (WGS) entry which is preliminary data.</text>
</comment>
<organism evidence="5 6">
    <name type="scientific">Paenibacillus montaniterrae</name>
    <dbReference type="NCBI Taxonomy" id="429341"/>
    <lineage>
        <taxon>Bacteria</taxon>
        <taxon>Bacillati</taxon>
        <taxon>Bacillota</taxon>
        <taxon>Bacilli</taxon>
        <taxon>Bacillales</taxon>
        <taxon>Paenibacillaceae</taxon>
        <taxon>Paenibacillus</taxon>
    </lineage>
</organism>
<protein>
    <submittedName>
        <fullName evidence="5">AraC family transcriptional regulator</fullName>
    </submittedName>
</protein>
<dbReference type="Gene3D" id="1.10.10.60">
    <property type="entry name" value="Homeodomain-like"/>
    <property type="match status" value="2"/>
</dbReference>
<dbReference type="PROSITE" id="PS01124">
    <property type="entry name" value="HTH_ARAC_FAMILY_2"/>
    <property type="match status" value="1"/>
</dbReference>
<evidence type="ECO:0000256" key="3">
    <source>
        <dbReference type="ARBA" id="ARBA00023163"/>
    </source>
</evidence>
<dbReference type="PROSITE" id="PS00041">
    <property type="entry name" value="HTH_ARAC_FAMILY_1"/>
    <property type="match status" value="1"/>
</dbReference>
<sequence>MKVDIEMVARFFSTGLYLIKGVYRLVIQPQSQLRNFHTFEHGMLFVVNGSAKMLVDGTIYMLQPGSLLHAAPNMLLGSEVLGNVPFEYYSVFYQLDDAAQQAFAAEPIFHNHFSLEGSSYSRTAEMLRLLHRHASAADAIEMLRVKELFCGVLYQVLKGSHHNASSADPAQKLISEAADYIHGHYMNTMTLHELAALHGMNEKQFAYYFHKYMGAYPIDYLIQYRLERASELLRTGQFAVHDVAISVGYANPLYFSRAFKRKFGMSPSDYMNQCSKLNS</sequence>
<feature type="domain" description="HTH araC/xylS-type" evidence="4">
    <location>
        <begin position="175"/>
        <end position="273"/>
    </location>
</feature>
<dbReference type="AlphaFoldDB" id="A0A919YTE3"/>
<dbReference type="GO" id="GO:0003700">
    <property type="term" value="F:DNA-binding transcription factor activity"/>
    <property type="evidence" value="ECO:0007669"/>
    <property type="project" value="InterPro"/>
</dbReference>
<dbReference type="InterPro" id="IPR009057">
    <property type="entry name" value="Homeodomain-like_sf"/>
</dbReference>
<gene>
    <name evidence="5" type="ORF">J40TS1_44940</name>
</gene>
<dbReference type="InterPro" id="IPR018060">
    <property type="entry name" value="HTH_AraC"/>
</dbReference>
<dbReference type="InterPro" id="IPR037923">
    <property type="entry name" value="HTH-like"/>
</dbReference>
<dbReference type="Gene3D" id="2.60.120.10">
    <property type="entry name" value="Jelly Rolls"/>
    <property type="match status" value="1"/>
</dbReference>
<name>A0A919YTE3_9BACL</name>
<dbReference type="Proteomes" id="UP000683139">
    <property type="component" value="Unassembled WGS sequence"/>
</dbReference>
<accession>A0A919YTE3</accession>
<dbReference type="PANTHER" id="PTHR43280:SF29">
    <property type="entry name" value="ARAC-FAMILY TRANSCRIPTIONAL REGULATOR"/>
    <property type="match status" value="1"/>
</dbReference>